<accession>A0A7X5ZI85</accession>
<dbReference type="Gene3D" id="1.10.260.40">
    <property type="entry name" value="lambda repressor-like DNA-binding domains"/>
    <property type="match status" value="1"/>
</dbReference>
<sequence length="115" mass="12641">MSKISANLTARRDALGLKNDDVLAELSRRGIERAYSTVASWFNGTRGSRWDMEELKALLDVLQTDLDSITEGQVELVEEKLPAATAREMRGLSDEQQQAVLAMVRAMRGGSGTSK</sequence>
<reference evidence="1 2" key="1">
    <citation type="submission" date="2020-03" db="EMBL/GenBank/DDBJ databases">
        <authorList>
            <person name="Lai Q."/>
        </authorList>
    </citation>
    <scope>NUCLEOTIDE SEQUENCE [LARGE SCALE GENOMIC DNA]</scope>
    <source>
        <strain evidence="1 2">CCUG 25036</strain>
    </source>
</reference>
<name>A0A7X5ZI85_9GAMM</name>
<dbReference type="AlphaFoldDB" id="A0A7X5ZI85"/>
<proteinExistence type="predicted"/>
<keyword evidence="2" id="KW-1185">Reference proteome</keyword>
<dbReference type="EMBL" id="JAARLZ010000004">
    <property type="protein sequence ID" value="NII06425.1"/>
    <property type="molecule type" value="Genomic_DNA"/>
</dbReference>
<evidence type="ECO:0000313" key="2">
    <source>
        <dbReference type="Proteomes" id="UP000490980"/>
    </source>
</evidence>
<dbReference type="RefSeq" id="WP_166947442.1">
    <property type="nucleotide sequence ID" value="NZ_CP077072.1"/>
</dbReference>
<dbReference type="Proteomes" id="UP000490980">
    <property type="component" value="Unassembled WGS sequence"/>
</dbReference>
<protein>
    <submittedName>
        <fullName evidence="1">Uncharacterized protein</fullName>
    </submittedName>
</protein>
<evidence type="ECO:0000313" key="1">
    <source>
        <dbReference type="EMBL" id="NII06425.1"/>
    </source>
</evidence>
<dbReference type="InterPro" id="IPR010982">
    <property type="entry name" value="Lambda_DNA-bd_dom_sf"/>
</dbReference>
<comment type="caution">
    <text evidence="1">The sequence shown here is derived from an EMBL/GenBank/DDBJ whole genome shotgun (WGS) entry which is preliminary data.</text>
</comment>
<dbReference type="GO" id="GO:0003677">
    <property type="term" value="F:DNA binding"/>
    <property type="evidence" value="ECO:0007669"/>
    <property type="project" value="InterPro"/>
</dbReference>
<organism evidence="1 2">
    <name type="scientific">Luteibacter anthropi</name>
    <dbReference type="NCBI Taxonomy" id="564369"/>
    <lineage>
        <taxon>Bacteria</taxon>
        <taxon>Pseudomonadati</taxon>
        <taxon>Pseudomonadota</taxon>
        <taxon>Gammaproteobacteria</taxon>
        <taxon>Lysobacterales</taxon>
        <taxon>Rhodanobacteraceae</taxon>
        <taxon>Luteibacter</taxon>
    </lineage>
</organism>
<gene>
    <name evidence="1" type="ORF">HBF25_08510</name>
</gene>